<sequence length="35" mass="4072">MTTNNNDNDHIKAIIPMANKLKGFNLTINSYSWKY</sequence>
<evidence type="ECO:0000313" key="1">
    <source>
        <dbReference type="EMBL" id="CDQ00227.1"/>
    </source>
</evidence>
<dbReference type="AlphaFoldDB" id="A0A1I9G4M7"/>
<accession>A0A1I9G4M7</accession>
<dbReference type="EMBL" id="LN857013">
    <property type="protein sequence ID" value="CDQ00227.1"/>
    <property type="molecule type" value="Genomic_DNA"/>
</dbReference>
<name>A0A1I9G4M7_BRUMA</name>
<reference evidence="1" key="2">
    <citation type="submission" date="2012-12" db="EMBL/GenBank/DDBJ databases">
        <authorList>
            <consortium name="WormBase Consortium"/>
            <person name="Ghedin E."/>
            <person name="Paulini M."/>
        </authorList>
    </citation>
    <scope>NUCLEOTIDE SEQUENCE</scope>
    <source>
        <strain evidence="1">FR3</strain>
    </source>
</reference>
<proteinExistence type="predicted"/>
<organism evidence="1">
    <name type="scientific">Brugia malayi</name>
    <name type="common">Filarial nematode worm</name>
    <dbReference type="NCBI Taxonomy" id="6279"/>
    <lineage>
        <taxon>Eukaryota</taxon>
        <taxon>Metazoa</taxon>
        <taxon>Ecdysozoa</taxon>
        <taxon>Nematoda</taxon>
        <taxon>Chromadorea</taxon>
        <taxon>Rhabditida</taxon>
        <taxon>Spirurina</taxon>
        <taxon>Spiruromorpha</taxon>
        <taxon>Filarioidea</taxon>
        <taxon>Onchocercidae</taxon>
        <taxon>Brugia</taxon>
    </lineage>
</organism>
<reference evidence="1" key="1">
    <citation type="journal article" date="2007" name="Science">
        <title>Draft genome of the filarial nematode parasite Brugia malayi.</title>
        <authorList>
            <person name="Ghedin E."/>
            <person name="Wang S."/>
            <person name="Spiro D."/>
            <person name="Caler E."/>
            <person name="Zhao Q."/>
            <person name="Crabtree J."/>
            <person name="Allen J.E."/>
            <person name="Delcher A.L."/>
            <person name="Guiliano D.B."/>
            <person name="Miranda-Saavedra D."/>
            <person name="Angiuoli S.V."/>
            <person name="Creasy T."/>
            <person name="Amedeo P."/>
            <person name="Haas B."/>
            <person name="El-Sayed N.M."/>
            <person name="Wortman J.R."/>
            <person name="Feldblyum T."/>
            <person name="Tallon L."/>
            <person name="Schatz M."/>
            <person name="Shumway M."/>
            <person name="Koo H."/>
            <person name="Salzberg S.L."/>
            <person name="Schobel S."/>
            <person name="Pertea M."/>
            <person name="Pop M."/>
            <person name="White O."/>
            <person name="Barton G.J."/>
            <person name="Carlow C.K."/>
            <person name="Crawford M.J."/>
            <person name="Daub J."/>
            <person name="Dimmic M.W."/>
            <person name="Estes C.F."/>
            <person name="Foster J.M."/>
            <person name="Ganatra M."/>
            <person name="Gregory W.F."/>
            <person name="Johnson N.M."/>
            <person name="Jin J."/>
            <person name="Komuniecki R."/>
            <person name="Korf I."/>
            <person name="Kumar S."/>
            <person name="Laney S."/>
            <person name="Li B.W."/>
            <person name="Li W."/>
            <person name="Lindblom T.H."/>
            <person name="Lustigman S."/>
            <person name="Ma D."/>
            <person name="Maina C.V."/>
            <person name="Martin D.M."/>
            <person name="McCarter J.P."/>
            <person name="McReynolds L."/>
            <person name="Mitreva M."/>
            <person name="Nutman T.B."/>
            <person name="Parkinson J."/>
            <person name="Peregrin-Alvarez J.M."/>
            <person name="Poole C."/>
            <person name="Ren Q."/>
            <person name="Saunders L."/>
            <person name="Sluder A.E."/>
            <person name="Smith K."/>
            <person name="Stanke M."/>
            <person name="Unnasch T.R."/>
            <person name="Ware J."/>
            <person name="Wei A.D."/>
            <person name="Weil G."/>
            <person name="Williams D.J."/>
            <person name="Zhang Y."/>
            <person name="Williams S.A."/>
            <person name="Fraser-Liggett C."/>
            <person name="Slatko B."/>
            <person name="Blaxter M.L."/>
            <person name="Scott A.L."/>
        </authorList>
    </citation>
    <scope>NUCLEOTIDE SEQUENCE</scope>
    <source>
        <strain evidence="1">FR3</strain>
    </source>
</reference>
<protein>
    <submittedName>
        <fullName evidence="1">Bm1489</fullName>
    </submittedName>
</protein>
<gene>
    <name evidence="1" type="primary">Bm1489</name>
    <name evidence="1" type="ORF">BM_Bm1489</name>
</gene>